<evidence type="ECO:0000313" key="3">
    <source>
        <dbReference type="Proteomes" id="UP001463665"/>
    </source>
</evidence>
<evidence type="ECO:0000313" key="2">
    <source>
        <dbReference type="EMBL" id="XAO73833.1"/>
    </source>
</evidence>
<dbReference type="EMBL" id="CP154834">
    <property type="protein sequence ID" value="XAO73833.1"/>
    <property type="molecule type" value="Genomic_DNA"/>
</dbReference>
<accession>A0AAU6WNF1</accession>
<dbReference type="RefSeq" id="WP_345766193.1">
    <property type="nucleotide sequence ID" value="NZ_CP154834.1"/>
</dbReference>
<evidence type="ECO:0000259" key="1">
    <source>
        <dbReference type="Pfam" id="PF21068"/>
    </source>
</evidence>
<keyword evidence="3" id="KW-1185">Reference proteome</keyword>
<feature type="domain" description="MvdD-like pre-ATP grasp" evidence="1">
    <location>
        <begin position="3"/>
        <end position="63"/>
    </location>
</feature>
<reference evidence="2 3" key="1">
    <citation type="submission" date="2024-04" db="EMBL/GenBank/DDBJ databases">
        <title>Genome sequencing and assembly of rice foliar adapted Chryseobacterium endophyticum OsEnb-ALM-A6.</title>
        <authorList>
            <person name="Kumar S."/>
            <person name="Javed M."/>
            <person name="Chouhan V."/>
            <person name="Charishma K."/>
            <person name="Patel A."/>
            <person name="Kumar M."/>
            <person name="Sahu K.P."/>
            <person name="Kumar A."/>
        </authorList>
    </citation>
    <scope>NUCLEOTIDE SEQUENCE [LARGE SCALE GENOMIC DNA]</scope>
    <source>
        <strain evidence="2 3">OsEnb-ALM-A6</strain>
    </source>
</reference>
<proteinExistence type="predicted"/>
<organism evidence="2 3">
    <name type="scientific">Chryseobacterium endophyticum</name>
    <dbReference type="NCBI Taxonomy" id="1854762"/>
    <lineage>
        <taxon>Bacteria</taxon>
        <taxon>Pseudomonadati</taxon>
        <taxon>Bacteroidota</taxon>
        <taxon>Flavobacteriia</taxon>
        <taxon>Flavobacteriales</taxon>
        <taxon>Weeksellaceae</taxon>
        <taxon>Chryseobacterium group</taxon>
        <taxon>Chryseobacterium</taxon>
    </lineage>
</organism>
<protein>
    <submittedName>
        <fullName evidence="2">MvdC/MvdD family ATP grasp protein</fullName>
    </submittedName>
</protein>
<gene>
    <name evidence="2" type="ORF">AAFP95_19325</name>
</gene>
<dbReference type="InterPro" id="IPR048936">
    <property type="entry name" value="MvdD-like_ATPgrasp"/>
</dbReference>
<name>A0AAU6WNF1_9FLAO</name>
<sequence>MNKILIITHTGDNFSIEKVTEYIGKNGCEVIRFDVDLYPLKNKLSTRFEDGNWMTILETPEKNTGWMIFQRFGTEGPTIWQTG</sequence>
<dbReference type="Proteomes" id="UP001463665">
    <property type="component" value="Chromosome"/>
</dbReference>
<dbReference type="Pfam" id="PF21068">
    <property type="entry name" value="ATPgraspMvdD"/>
    <property type="match status" value="1"/>
</dbReference>
<dbReference type="AlphaFoldDB" id="A0AAU6WNF1"/>